<dbReference type="EMBL" id="VFWZ01000002">
    <property type="protein sequence ID" value="TPN86708.1"/>
    <property type="molecule type" value="Genomic_DNA"/>
</dbReference>
<dbReference type="InterPro" id="IPR025833">
    <property type="entry name" value="GDYXXLXY"/>
</dbReference>
<dbReference type="Proteomes" id="UP000315540">
    <property type="component" value="Unassembled WGS sequence"/>
</dbReference>
<dbReference type="RefSeq" id="WP_140589930.1">
    <property type="nucleotide sequence ID" value="NZ_VFWZ01000002.1"/>
</dbReference>
<comment type="caution">
    <text evidence="1">The sequence shown here is derived from an EMBL/GenBank/DDBJ whole genome shotgun (WGS) entry which is preliminary data.</text>
</comment>
<accession>A0A504JG38</accession>
<dbReference type="OrthoDB" id="4868247at2"/>
<evidence type="ECO:0000313" key="1">
    <source>
        <dbReference type="EMBL" id="TPN86708.1"/>
    </source>
</evidence>
<keyword evidence="2" id="KW-1185">Reference proteome</keyword>
<name>A0A504JG38_9FLAO</name>
<dbReference type="Pfam" id="PF14345">
    <property type="entry name" value="GDYXXLXY"/>
    <property type="match status" value="1"/>
</dbReference>
<organism evidence="1 2">
    <name type="scientific">Aquimarina algicola</name>
    <dbReference type="NCBI Taxonomy" id="2589995"/>
    <lineage>
        <taxon>Bacteria</taxon>
        <taxon>Pseudomonadati</taxon>
        <taxon>Bacteroidota</taxon>
        <taxon>Flavobacteriia</taxon>
        <taxon>Flavobacteriales</taxon>
        <taxon>Flavobacteriaceae</taxon>
        <taxon>Aquimarina</taxon>
    </lineage>
</organism>
<proteinExistence type="predicted"/>
<protein>
    <submittedName>
        <fullName evidence="1">GDYXXLXY domain-containing protein</fullName>
    </submittedName>
</protein>
<evidence type="ECO:0000313" key="2">
    <source>
        <dbReference type="Proteomes" id="UP000315540"/>
    </source>
</evidence>
<gene>
    <name evidence="1" type="ORF">FHK87_03670</name>
</gene>
<sequence length="197" mass="22972">MKLNYMFIGFIVLALIQLVVPFKMMHDSENVITSGTPYKFKTRPIDPTDPFRGKYITLQYKMRYFITSDTTFTSLTTFAPGDDIRVYIKNDQAGFAVVDTISKKPLDMNTDFVMAKVTDSYKGKVMFELPFTRFYMEETKAYDAELAYRKANRRRLRKKVYSLVYVKDGKSVLDNVFIDDIPIKKYVEQTKDSLLTN</sequence>
<dbReference type="AlphaFoldDB" id="A0A504JG38"/>
<reference evidence="1 2" key="1">
    <citation type="submission" date="2019-06" db="EMBL/GenBank/DDBJ databases">
        <authorList>
            <person name="Meng X."/>
        </authorList>
    </citation>
    <scope>NUCLEOTIDE SEQUENCE [LARGE SCALE GENOMIC DNA]</scope>
    <source>
        <strain evidence="1 2">M625</strain>
    </source>
</reference>